<organism evidence="2 3">
    <name type="scientific">Chitinophaga caseinilytica</name>
    <dbReference type="NCBI Taxonomy" id="2267521"/>
    <lineage>
        <taxon>Bacteria</taxon>
        <taxon>Pseudomonadati</taxon>
        <taxon>Bacteroidota</taxon>
        <taxon>Chitinophagia</taxon>
        <taxon>Chitinophagales</taxon>
        <taxon>Chitinophagaceae</taxon>
        <taxon>Chitinophaga</taxon>
    </lineage>
</organism>
<keyword evidence="1" id="KW-0732">Signal</keyword>
<dbReference type="Gene3D" id="3.10.450.50">
    <property type="match status" value="1"/>
</dbReference>
<name>A0ABZ2Z5L5_9BACT</name>
<evidence type="ECO:0000313" key="3">
    <source>
        <dbReference type="Proteomes" id="UP001449657"/>
    </source>
</evidence>
<dbReference type="InterPro" id="IPR039437">
    <property type="entry name" value="FrzH/put_lumazine-bd"/>
</dbReference>
<dbReference type="Proteomes" id="UP001449657">
    <property type="component" value="Chromosome"/>
</dbReference>
<feature type="signal peptide" evidence="1">
    <location>
        <begin position="1"/>
        <end position="30"/>
    </location>
</feature>
<evidence type="ECO:0000313" key="2">
    <source>
        <dbReference type="EMBL" id="WZN45799.1"/>
    </source>
</evidence>
<sequence length="162" mass="18232">MCQLSKNNPMPFRRIIPLVILLMCSYRGSAQDSDAEAVKSVVRQLFEGMKRGDSALVKAVFHQTAVLQSVATSKTGEIKVHTMPAQDFITAVGKPHTDVWDERIEFGQVLVDGPMASVWTPYKFYLGEKFSHCGVNSFQLYKSADGWKVLYLVDTRRKENCP</sequence>
<dbReference type="InterPro" id="IPR032710">
    <property type="entry name" value="NTF2-like_dom_sf"/>
</dbReference>
<proteinExistence type="predicted"/>
<accession>A0ABZ2Z5L5</accession>
<feature type="chain" id="PRO_5045742364" evidence="1">
    <location>
        <begin position="31"/>
        <end position="162"/>
    </location>
</feature>
<dbReference type="SUPFAM" id="SSF54427">
    <property type="entry name" value="NTF2-like"/>
    <property type="match status" value="1"/>
</dbReference>
<dbReference type="EMBL" id="CP150096">
    <property type="protein sequence ID" value="WZN45799.1"/>
    <property type="molecule type" value="Genomic_DNA"/>
</dbReference>
<gene>
    <name evidence="2" type="ORF">WJU22_23145</name>
</gene>
<dbReference type="RefSeq" id="WP_341840545.1">
    <property type="nucleotide sequence ID" value="NZ_CP149792.1"/>
</dbReference>
<protein>
    <submittedName>
        <fullName evidence="2">Nuclear transport factor 2 family protein</fullName>
    </submittedName>
</protein>
<evidence type="ECO:0000256" key="1">
    <source>
        <dbReference type="SAM" id="SignalP"/>
    </source>
</evidence>
<reference evidence="2 3" key="1">
    <citation type="submission" date="2024-03" db="EMBL/GenBank/DDBJ databases">
        <title>Chitinophaga caseinilytica sp. nov., a casein hydrolysing bacterium isolated from forest soil.</title>
        <authorList>
            <person name="Lee D.S."/>
            <person name="Han D.M."/>
            <person name="Baek J.H."/>
            <person name="Choi D.G."/>
            <person name="Jeon J.H."/>
            <person name="Jeon C.O."/>
        </authorList>
    </citation>
    <scope>NUCLEOTIDE SEQUENCE [LARGE SCALE GENOMIC DNA]</scope>
    <source>
        <strain evidence="2 3">KACC 19118</strain>
    </source>
</reference>
<keyword evidence="3" id="KW-1185">Reference proteome</keyword>
<dbReference type="Pfam" id="PF12893">
    <property type="entry name" value="Lumazine_bd_2"/>
    <property type="match status" value="1"/>
</dbReference>